<keyword evidence="1" id="KW-0812">Transmembrane</keyword>
<keyword evidence="1" id="KW-1133">Transmembrane helix</keyword>
<gene>
    <name evidence="2" type="ORF">ATE48_04380</name>
</gene>
<dbReference type="Proteomes" id="UP000092498">
    <property type="component" value="Chromosome"/>
</dbReference>
<evidence type="ECO:0000256" key="1">
    <source>
        <dbReference type="SAM" id="Phobius"/>
    </source>
</evidence>
<keyword evidence="3" id="KW-1185">Reference proteome</keyword>
<dbReference type="OrthoDB" id="6384283at2"/>
<dbReference type="EMBL" id="CP013244">
    <property type="protein sequence ID" value="ANP45207.1"/>
    <property type="molecule type" value="Genomic_DNA"/>
</dbReference>
<protein>
    <recommendedName>
        <fullName evidence="4">DUF4199 domain-containing protein</fullName>
    </recommendedName>
</protein>
<organism evidence="2 3">
    <name type="scientific">Candidatus Viadribacter manganicus</name>
    <dbReference type="NCBI Taxonomy" id="1759059"/>
    <lineage>
        <taxon>Bacteria</taxon>
        <taxon>Pseudomonadati</taxon>
        <taxon>Pseudomonadota</taxon>
        <taxon>Alphaproteobacteria</taxon>
        <taxon>Hyphomonadales</taxon>
        <taxon>Hyphomonadaceae</taxon>
        <taxon>Candidatus Viadribacter</taxon>
    </lineage>
</organism>
<name>A0A1B1AF74_9PROT</name>
<keyword evidence="1" id="KW-0472">Membrane</keyword>
<dbReference type="KEGG" id="cbot:ATE48_04380"/>
<sequence>MFVIALRYGAISGAIVIAVIITGMFYAEGQGHGHATSSVWFGYLVMILALSTIFLAIREYRNKSLGGVIKFFPAFGVGLLVAAIAGMVYVAAWETFLQVSHYPFMENYTAAMVQAQRDAGVSGAELDAFIAEMDKAKAAYANPLYRLPMTFIEIFPVGVLIALISAAILRNPKVLPARG</sequence>
<dbReference type="RefSeq" id="WP_066768177.1">
    <property type="nucleotide sequence ID" value="NZ_CP013244.1"/>
</dbReference>
<evidence type="ECO:0000313" key="2">
    <source>
        <dbReference type="EMBL" id="ANP45207.1"/>
    </source>
</evidence>
<dbReference type="AlphaFoldDB" id="A0A1B1AF74"/>
<evidence type="ECO:0008006" key="4">
    <source>
        <dbReference type="Google" id="ProtNLM"/>
    </source>
</evidence>
<feature type="transmembrane region" description="Helical" evidence="1">
    <location>
        <begin position="150"/>
        <end position="169"/>
    </location>
</feature>
<dbReference type="InParanoid" id="A0A1B1AF74"/>
<feature type="transmembrane region" description="Helical" evidence="1">
    <location>
        <begin position="39"/>
        <end position="57"/>
    </location>
</feature>
<dbReference type="InterPro" id="IPR025250">
    <property type="entry name" value="DUF4199"/>
</dbReference>
<reference evidence="2 3" key="1">
    <citation type="submission" date="2015-11" db="EMBL/GenBank/DDBJ databases">
        <title>Whole-Genome Sequence of Candidatus Oderbacter manganicum from the National Park Lower Oder Valley, Germany.</title>
        <authorList>
            <person name="Braun B."/>
            <person name="Liere K."/>
            <person name="Szewzyk U."/>
        </authorList>
    </citation>
    <scope>NUCLEOTIDE SEQUENCE [LARGE SCALE GENOMIC DNA]</scope>
    <source>
        <strain evidence="2 3">OTSz_A_272</strain>
    </source>
</reference>
<proteinExistence type="predicted"/>
<dbReference type="STRING" id="1759059.ATE48_04380"/>
<feature type="transmembrane region" description="Helical" evidence="1">
    <location>
        <begin position="7"/>
        <end position="27"/>
    </location>
</feature>
<evidence type="ECO:0000313" key="3">
    <source>
        <dbReference type="Proteomes" id="UP000092498"/>
    </source>
</evidence>
<feature type="transmembrane region" description="Helical" evidence="1">
    <location>
        <begin position="69"/>
        <end position="92"/>
    </location>
</feature>
<accession>A0A1B1AF74</accession>
<dbReference type="Pfam" id="PF13858">
    <property type="entry name" value="DUF4199"/>
    <property type="match status" value="1"/>
</dbReference>